<dbReference type="SMART" id="SM00028">
    <property type="entry name" value="TPR"/>
    <property type="match status" value="5"/>
</dbReference>
<evidence type="ECO:0000313" key="9">
    <source>
        <dbReference type="Proteomes" id="UP000550401"/>
    </source>
</evidence>
<keyword evidence="2 5" id="KW-0547">Nucleotide-binding</keyword>
<dbReference type="EMBL" id="JACGXL010000004">
    <property type="protein sequence ID" value="MBA8888593.1"/>
    <property type="molecule type" value="Genomic_DNA"/>
</dbReference>
<dbReference type="Pfam" id="PF13374">
    <property type="entry name" value="TPR_10"/>
    <property type="match status" value="1"/>
</dbReference>
<dbReference type="PANTHER" id="PTHR43289:SF34">
    <property type="entry name" value="SERINE_THREONINE-PROTEIN KINASE YBDM-RELATED"/>
    <property type="match status" value="1"/>
</dbReference>
<dbReference type="InterPro" id="IPR000719">
    <property type="entry name" value="Prot_kinase_dom"/>
</dbReference>
<name>A0A839F0X9_9GAMM</name>
<dbReference type="PROSITE" id="PS50011">
    <property type="entry name" value="PROTEIN_KINASE_DOM"/>
    <property type="match status" value="1"/>
</dbReference>
<sequence>MDRQAWERVRALFERALEWPADARARFLDEACADDATLRREVEAMLRADADAAATGLAAATPEFAEALAGTREREGDAWIGRRVGVWRLLRELGRGGMGTVYLAERDDGEYVQQAAVKLMRGGWSGEALLQRFRAERQILATLGHPNIARLLDGGVDDDGRPFLALEYVDGSTLAEHCDARRLGIGERLALFLAVCDAVAYAHRSLVVHRDLKPSNILVDAQGHVKLLDFGIARLLDAGDAAATATALRMFTPEYAAPEQIQGKPVTTGVDVHALGLLLYELLTGRRPYDATGSSPAAYEQAILTAEPLRPSRAVTQADARSAALAHVRSLQPASLRARLRGDLDAIVLKALRKEPEQRYASVEAMAEDVRAYLAHAPVKARRGNVSYRLARFLRRHALAAGLAAVALSSLVAGLGTAVWQARVAREQRDVARVEARNSAAVVDFLTGVFAGADPANTDGRDPAASELLANGVAGIDAQTDLDPATRSALLGAMARAHSGLGDGQRVQDLMQRSLAEAERSGDARALVRAHMGLAYAYSNNSRYQDTLEHYGIARRLIAERGIDDPLMLAHVDASTGNALNNLDRDREAWDYLERAYAVRLQREGAVSEDVAQMLPVSVVVLKGLGRGADAVSLAETSYRATNGADIPLARRALIAHAYSLALGNAKRYAEAEQLCREALDLAERVYGKGDPRTVPAQISWGVSLRNLERFADSAAVMDQVLAIERRHLAPDHRRIADILVNVGASHTLAGDGKGAVGYLEESLAISQRRNEMSGRTAARATAALARALEESGDGARALDVATKALAYTDGAKARLSGAPGAAVRVQYARLLQRFGRMPADCAPAQAALSAEGAAPGVHVEATILAATCAMENGRAEEAARLAAALPAEAAAPKDLSGYARDALQRLRAR</sequence>
<dbReference type="GO" id="GO:0004674">
    <property type="term" value="F:protein serine/threonine kinase activity"/>
    <property type="evidence" value="ECO:0007669"/>
    <property type="project" value="UniProtKB-EC"/>
</dbReference>
<keyword evidence="1 8" id="KW-0808">Transferase</keyword>
<dbReference type="PROSITE" id="PS00108">
    <property type="entry name" value="PROTEIN_KINASE_ST"/>
    <property type="match status" value="1"/>
</dbReference>
<keyword evidence="6" id="KW-0472">Membrane</keyword>
<dbReference type="Proteomes" id="UP000550401">
    <property type="component" value="Unassembled WGS sequence"/>
</dbReference>
<feature type="domain" description="Protein kinase" evidence="7">
    <location>
        <begin position="87"/>
        <end position="374"/>
    </location>
</feature>
<evidence type="ECO:0000256" key="2">
    <source>
        <dbReference type="ARBA" id="ARBA00022741"/>
    </source>
</evidence>
<dbReference type="SUPFAM" id="SSF48452">
    <property type="entry name" value="TPR-like"/>
    <property type="match status" value="2"/>
</dbReference>
<dbReference type="SMART" id="SM00220">
    <property type="entry name" value="S_TKc"/>
    <property type="match status" value="1"/>
</dbReference>
<dbReference type="Gene3D" id="1.25.40.10">
    <property type="entry name" value="Tetratricopeptide repeat domain"/>
    <property type="match status" value="2"/>
</dbReference>
<evidence type="ECO:0000256" key="1">
    <source>
        <dbReference type="ARBA" id="ARBA00022679"/>
    </source>
</evidence>
<dbReference type="AlphaFoldDB" id="A0A839F0X9"/>
<reference evidence="8 9" key="1">
    <citation type="submission" date="2020-07" db="EMBL/GenBank/DDBJ databases">
        <title>Genomic Encyclopedia of Type Strains, Phase IV (KMG-V): Genome sequencing to study the core and pangenomes of soil and plant-associated prokaryotes.</title>
        <authorList>
            <person name="Whitman W."/>
        </authorList>
    </citation>
    <scope>NUCLEOTIDE SEQUENCE [LARGE SCALE GENOMIC DNA]</scope>
    <source>
        <strain evidence="8 9">RH2WT43</strain>
    </source>
</reference>
<dbReference type="EC" id="2.7.11.1" evidence="8"/>
<protein>
    <submittedName>
        <fullName evidence="8">Serine/threonine-protein kinase</fullName>
        <ecNumber evidence="8">2.7.11.1</ecNumber>
    </submittedName>
</protein>
<dbReference type="InterPro" id="IPR011009">
    <property type="entry name" value="Kinase-like_dom_sf"/>
</dbReference>
<evidence type="ECO:0000256" key="4">
    <source>
        <dbReference type="ARBA" id="ARBA00022840"/>
    </source>
</evidence>
<dbReference type="InterPro" id="IPR019734">
    <property type="entry name" value="TPR_rpt"/>
</dbReference>
<dbReference type="Pfam" id="PF00069">
    <property type="entry name" value="Pkinase"/>
    <property type="match status" value="1"/>
</dbReference>
<comment type="caution">
    <text evidence="8">The sequence shown here is derived from an EMBL/GenBank/DDBJ whole genome shotgun (WGS) entry which is preliminary data.</text>
</comment>
<dbReference type="Gene3D" id="3.30.200.20">
    <property type="entry name" value="Phosphorylase Kinase, domain 1"/>
    <property type="match status" value="1"/>
</dbReference>
<dbReference type="SUPFAM" id="SSF56112">
    <property type="entry name" value="Protein kinase-like (PK-like)"/>
    <property type="match status" value="1"/>
</dbReference>
<evidence type="ECO:0000256" key="5">
    <source>
        <dbReference type="PROSITE-ProRule" id="PRU10141"/>
    </source>
</evidence>
<evidence type="ECO:0000313" key="8">
    <source>
        <dbReference type="EMBL" id="MBA8888593.1"/>
    </source>
</evidence>
<gene>
    <name evidence="8" type="ORF">FHW12_002826</name>
</gene>
<dbReference type="InterPro" id="IPR017441">
    <property type="entry name" value="Protein_kinase_ATP_BS"/>
</dbReference>
<keyword evidence="9" id="KW-1185">Reference proteome</keyword>
<dbReference type="GO" id="GO:0005524">
    <property type="term" value="F:ATP binding"/>
    <property type="evidence" value="ECO:0007669"/>
    <property type="project" value="UniProtKB-UniRule"/>
</dbReference>
<dbReference type="PANTHER" id="PTHR43289">
    <property type="entry name" value="MITOGEN-ACTIVATED PROTEIN KINASE KINASE KINASE 20-RELATED"/>
    <property type="match status" value="1"/>
</dbReference>
<keyword evidence="6" id="KW-0812">Transmembrane</keyword>
<evidence type="ECO:0000259" key="7">
    <source>
        <dbReference type="PROSITE" id="PS50011"/>
    </source>
</evidence>
<keyword evidence="3 8" id="KW-0418">Kinase</keyword>
<keyword evidence="4 5" id="KW-0067">ATP-binding</keyword>
<dbReference type="RefSeq" id="WP_182531635.1">
    <property type="nucleotide sequence ID" value="NZ_JACGXL010000004.1"/>
</dbReference>
<proteinExistence type="predicted"/>
<evidence type="ECO:0000256" key="6">
    <source>
        <dbReference type="SAM" id="Phobius"/>
    </source>
</evidence>
<keyword evidence="6" id="KW-1133">Transmembrane helix</keyword>
<evidence type="ECO:0000256" key="3">
    <source>
        <dbReference type="ARBA" id="ARBA00022777"/>
    </source>
</evidence>
<feature type="binding site" evidence="5">
    <location>
        <position position="118"/>
    </location>
    <ligand>
        <name>ATP</name>
        <dbReference type="ChEBI" id="CHEBI:30616"/>
    </ligand>
</feature>
<dbReference type="InterPro" id="IPR008271">
    <property type="entry name" value="Ser/Thr_kinase_AS"/>
</dbReference>
<dbReference type="CDD" id="cd14014">
    <property type="entry name" value="STKc_PknB_like"/>
    <property type="match status" value="1"/>
</dbReference>
<accession>A0A839F0X9</accession>
<dbReference type="Gene3D" id="1.10.510.10">
    <property type="entry name" value="Transferase(Phosphotransferase) domain 1"/>
    <property type="match status" value="1"/>
</dbReference>
<organism evidence="8 9">
    <name type="scientific">Dokdonella fugitiva</name>
    <dbReference type="NCBI Taxonomy" id="328517"/>
    <lineage>
        <taxon>Bacteria</taxon>
        <taxon>Pseudomonadati</taxon>
        <taxon>Pseudomonadota</taxon>
        <taxon>Gammaproteobacteria</taxon>
        <taxon>Lysobacterales</taxon>
        <taxon>Rhodanobacteraceae</taxon>
        <taxon>Dokdonella</taxon>
    </lineage>
</organism>
<dbReference type="PROSITE" id="PS00107">
    <property type="entry name" value="PROTEIN_KINASE_ATP"/>
    <property type="match status" value="1"/>
</dbReference>
<dbReference type="InterPro" id="IPR011990">
    <property type="entry name" value="TPR-like_helical_dom_sf"/>
</dbReference>
<feature type="transmembrane region" description="Helical" evidence="6">
    <location>
        <begin position="398"/>
        <end position="420"/>
    </location>
</feature>